<organism evidence="1 2">
    <name type="scientific">Imbroritus primus</name>
    <dbReference type="NCBI Taxonomy" id="3058603"/>
    <lineage>
        <taxon>Bacteria</taxon>
        <taxon>Pseudomonadati</taxon>
        <taxon>Pseudomonadota</taxon>
        <taxon>Betaproteobacteria</taxon>
        <taxon>Burkholderiales</taxon>
        <taxon>Burkholderiaceae</taxon>
        <taxon>Imbroritus</taxon>
    </lineage>
</organism>
<comment type="caution">
    <text evidence="1">The sequence shown here is derived from an EMBL/GenBank/DDBJ whole genome shotgun (WGS) entry which is preliminary data.</text>
</comment>
<proteinExistence type="predicted"/>
<name>A0ACD3SUP8_9BURK</name>
<dbReference type="Proteomes" id="UP000004277">
    <property type="component" value="Unassembled WGS sequence"/>
</dbReference>
<gene>
    <name evidence="1" type="primary">fliR</name>
    <name evidence="1" type="ORF">MW7_000995</name>
</gene>
<accession>A0ACD3SUP8</accession>
<reference evidence="1" key="1">
    <citation type="submission" date="2019-05" db="EMBL/GenBank/DDBJ databases">
        <title>Revised genome assembly of Burkholderiaceae (previously Ralstonia) sp. PBA.</title>
        <authorList>
            <person name="Gan H.M."/>
        </authorList>
    </citation>
    <scope>NUCLEOTIDE SEQUENCE</scope>
    <source>
        <strain evidence="1">PBA</strain>
    </source>
</reference>
<sequence length="263" mass="27471">MLTLTAAQWNGWLALYLWPFVRILAFVMVAPPFSDSQIPARIKVGLAVVLTLVIAPTLAPPPAIEVGSPAGIWITMIQVMVGVALGFCVRVVFAAIGAAGELISIQMGLGFATLFDSAQTESNMVIGRFLTLTALTAFMAADGHLLLLATLHDVFTTFPVAPGLIEAGGWLERGKAGLLIFSFGLRLALPVIGILLVVNLALAVLSRATAQLNPFAIGLSATLLAGLVLLALVFVSLAPLLTEAVQHSLEIGARALRSASPAE</sequence>
<keyword evidence="2" id="KW-1185">Reference proteome</keyword>
<keyword evidence="1" id="KW-0969">Cilium</keyword>
<keyword evidence="1" id="KW-0966">Cell projection</keyword>
<evidence type="ECO:0000313" key="1">
    <source>
        <dbReference type="EMBL" id="TMS59754.1"/>
    </source>
</evidence>
<protein>
    <submittedName>
        <fullName evidence="1">Flagellar biosynthetic protein FliR</fullName>
    </submittedName>
</protein>
<keyword evidence="1" id="KW-0282">Flagellum</keyword>
<dbReference type="EMBL" id="AKCV02000004">
    <property type="protein sequence ID" value="TMS59754.1"/>
    <property type="molecule type" value="Genomic_DNA"/>
</dbReference>
<evidence type="ECO:0000313" key="2">
    <source>
        <dbReference type="Proteomes" id="UP000004277"/>
    </source>
</evidence>